<feature type="region of interest" description="Disordered" evidence="1">
    <location>
        <begin position="470"/>
        <end position="493"/>
    </location>
</feature>
<dbReference type="GO" id="GO:0016020">
    <property type="term" value="C:membrane"/>
    <property type="evidence" value="ECO:0007669"/>
    <property type="project" value="InterPro"/>
</dbReference>
<name>A0A1I8FW04_9PLAT</name>
<accession>A0A1I8FW04</accession>
<reference evidence="4" key="1">
    <citation type="submission" date="2016-11" db="UniProtKB">
        <authorList>
            <consortium name="WormBaseParasite"/>
        </authorList>
    </citation>
    <scope>IDENTIFICATION</scope>
</reference>
<feature type="compositionally biased region" description="Polar residues" evidence="1">
    <location>
        <begin position="415"/>
        <end position="429"/>
    </location>
</feature>
<keyword evidence="3" id="KW-1185">Reference proteome</keyword>
<feature type="region of interest" description="Disordered" evidence="1">
    <location>
        <begin position="390"/>
        <end position="432"/>
    </location>
</feature>
<evidence type="ECO:0000313" key="4">
    <source>
        <dbReference type="WBParaSite" id="maker-uti_cns_0000112-snap-gene-0.3-mRNA-1"/>
    </source>
</evidence>
<protein>
    <submittedName>
        <fullName evidence="4">Neur_chan_LBD domain-containing protein</fullName>
    </submittedName>
</protein>
<proteinExistence type="predicted"/>
<dbReference type="AlphaFoldDB" id="A0A1I8FW04"/>
<dbReference type="Proteomes" id="UP000095280">
    <property type="component" value="Unplaced"/>
</dbReference>
<organism evidence="3 4">
    <name type="scientific">Macrostomum lignano</name>
    <dbReference type="NCBI Taxonomy" id="282301"/>
    <lineage>
        <taxon>Eukaryota</taxon>
        <taxon>Metazoa</taxon>
        <taxon>Spiralia</taxon>
        <taxon>Lophotrochozoa</taxon>
        <taxon>Platyhelminthes</taxon>
        <taxon>Rhabditophora</taxon>
        <taxon>Macrostomorpha</taxon>
        <taxon>Macrostomida</taxon>
        <taxon>Macrostomidae</taxon>
        <taxon>Macrostomum</taxon>
    </lineage>
</organism>
<dbReference type="GO" id="GO:0005230">
    <property type="term" value="F:extracellular ligand-gated monoatomic ion channel activity"/>
    <property type="evidence" value="ECO:0007669"/>
    <property type="project" value="InterPro"/>
</dbReference>
<feature type="domain" description="Neurotransmitter-gated ion-channel ligand-binding" evidence="2">
    <location>
        <begin position="144"/>
        <end position="249"/>
    </location>
</feature>
<evidence type="ECO:0000313" key="3">
    <source>
        <dbReference type="Proteomes" id="UP000095280"/>
    </source>
</evidence>
<dbReference type="Gene3D" id="2.70.170.10">
    <property type="entry name" value="Neurotransmitter-gated ion-channel ligand-binding domain"/>
    <property type="match status" value="1"/>
</dbReference>
<sequence>MRRTGLDEVLANGTAASRERLGPEGSERMGWQCGSGSLQEGRKFASACSYRGTIKQSPVWKKFVANFVRKKTNFARIMNCCLDLHQLLVLLTIAALVKSSREASTESLKESIKMLYMNMDVPEVSPTDASGSLNVSIGIGEVARLENNEIDVSFTLDLRWSHRFLEMMSDSLEAIPLNRDKLWTPRFVFLNARSLREEQNTLYMTLAGGLTAKAIVYRVWHRATVRCDGPALQYPLSDTLCSIVFEEASPRGQRSVHMSLGQHHQHNCSFKESAGRHAIVYRLSKPISSDGRKFEFWTRICIKSSLDDMSDALRQYCLSLILLLHSFATLYFFDRSTRLLINLALLHILLLNWQPTARGRISALDIWMAKCTLAIFCCLAVAMATTNGPANGEGGFGDAGTRRKRRQQQRDEQLSGRQSAKGSSGSCSGTFLMPRDPQTSSCGLRNSKCTTISECSDHLDLFPADEIVHHHHHHSPPAQPTGSSQNGGRGSAWQTAAKSTVPACWLILAAAFWACLLLTAARCDSLLPECHQRDRLTG</sequence>
<evidence type="ECO:0000256" key="1">
    <source>
        <dbReference type="SAM" id="MobiDB-lite"/>
    </source>
</evidence>
<evidence type="ECO:0000259" key="2">
    <source>
        <dbReference type="Pfam" id="PF02931"/>
    </source>
</evidence>
<dbReference type="WBParaSite" id="maker-uti_cns_0000112-snap-gene-0.3-mRNA-1">
    <property type="protein sequence ID" value="maker-uti_cns_0000112-snap-gene-0.3-mRNA-1"/>
    <property type="gene ID" value="maker-uti_cns_0000112-snap-gene-0.3"/>
</dbReference>
<dbReference type="InterPro" id="IPR006202">
    <property type="entry name" value="Neur_chan_lig-bd"/>
</dbReference>
<dbReference type="SUPFAM" id="SSF63712">
    <property type="entry name" value="Nicotinic receptor ligand binding domain-like"/>
    <property type="match status" value="1"/>
</dbReference>
<dbReference type="Pfam" id="PF02931">
    <property type="entry name" value="Neur_chan_LBD"/>
    <property type="match status" value="1"/>
</dbReference>
<dbReference type="InterPro" id="IPR036734">
    <property type="entry name" value="Neur_chan_lig-bd_sf"/>
</dbReference>